<name>A0AAW1DKU5_9HEMI</name>
<keyword evidence="1" id="KW-1133">Transmembrane helix</keyword>
<comment type="caution">
    <text evidence="2">The sequence shown here is derived from an EMBL/GenBank/DDBJ whole genome shotgun (WGS) entry which is preliminary data.</text>
</comment>
<proteinExistence type="predicted"/>
<evidence type="ECO:0000313" key="3">
    <source>
        <dbReference type="Proteomes" id="UP001461498"/>
    </source>
</evidence>
<dbReference type="EMBL" id="JAPXFL010000001">
    <property type="protein sequence ID" value="KAK9511411.1"/>
    <property type="molecule type" value="Genomic_DNA"/>
</dbReference>
<keyword evidence="1" id="KW-0472">Membrane</keyword>
<sequence>MAVAGGGSGGVGKGDICYRACNKEEEEEDEEDVDKVEDNKDECPCGVKCGNYKAAADNSTMAVTFIVFAKLYPVFMALCALIITTMEKLSVASFALV</sequence>
<dbReference type="AlphaFoldDB" id="A0AAW1DKU5"/>
<keyword evidence="3" id="KW-1185">Reference proteome</keyword>
<accession>A0AAW1DKU5</accession>
<keyword evidence="1" id="KW-0812">Transmembrane</keyword>
<dbReference type="Proteomes" id="UP001461498">
    <property type="component" value="Unassembled WGS sequence"/>
</dbReference>
<organism evidence="2 3">
    <name type="scientific">Rhynocoris fuscipes</name>
    <dbReference type="NCBI Taxonomy" id="488301"/>
    <lineage>
        <taxon>Eukaryota</taxon>
        <taxon>Metazoa</taxon>
        <taxon>Ecdysozoa</taxon>
        <taxon>Arthropoda</taxon>
        <taxon>Hexapoda</taxon>
        <taxon>Insecta</taxon>
        <taxon>Pterygota</taxon>
        <taxon>Neoptera</taxon>
        <taxon>Paraneoptera</taxon>
        <taxon>Hemiptera</taxon>
        <taxon>Heteroptera</taxon>
        <taxon>Panheteroptera</taxon>
        <taxon>Cimicomorpha</taxon>
        <taxon>Reduviidae</taxon>
        <taxon>Harpactorinae</taxon>
        <taxon>Harpactorini</taxon>
        <taxon>Rhynocoris</taxon>
    </lineage>
</organism>
<evidence type="ECO:0000313" key="2">
    <source>
        <dbReference type="EMBL" id="KAK9511411.1"/>
    </source>
</evidence>
<reference evidence="2 3" key="1">
    <citation type="submission" date="2022-12" db="EMBL/GenBank/DDBJ databases">
        <title>Chromosome-level genome assembly of true bugs.</title>
        <authorList>
            <person name="Ma L."/>
            <person name="Li H."/>
        </authorList>
    </citation>
    <scope>NUCLEOTIDE SEQUENCE [LARGE SCALE GENOMIC DNA]</scope>
    <source>
        <strain evidence="2">Lab_2022b</strain>
    </source>
</reference>
<protein>
    <submittedName>
        <fullName evidence="2">Uncharacterized protein</fullName>
    </submittedName>
</protein>
<gene>
    <name evidence="2" type="ORF">O3M35_000072</name>
</gene>
<feature type="transmembrane region" description="Helical" evidence="1">
    <location>
        <begin position="61"/>
        <end position="83"/>
    </location>
</feature>
<evidence type="ECO:0000256" key="1">
    <source>
        <dbReference type="SAM" id="Phobius"/>
    </source>
</evidence>